<dbReference type="InterPro" id="IPR017871">
    <property type="entry name" value="ABC_transporter-like_CS"/>
</dbReference>
<evidence type="ECO:0000313" key="6">
    <source>
        <dbReference type="EMBL" id="GGK42866.1"/>
    </source>
</evidence>
<evidence type="ECO:0000256" key="4">
    <source>
        <dbReference type="SAM" id="MobiDB-lite"/>
    </source>
</evidence>
<dbReference type="GO" id="GO:0005524">
    <property type="term" value="F:ATP binding"/>
    <property type="evidence" value="ECO:0007669"/>
    <property type="project" value="UniProtKB-KW"/>
</dbReference>
<dbReference type="SMART" id="SM00382">
    <property type="entry name" value="AAA"/>
    <property type="match status" value="2"/>
</dbReference>
<accession>A0ABQ2F1X0</accession>
<comment type="caution">
    <text evidence="6">The sequence shown here is derived from an EMBL/GenBank/DDBJ whole genome shotgun (WGS) entry which is preliminary data.</text>
</comment>
<dbReference type="InterPro" id="IPR027417">
    <property type="entry name" value="P-loop_NTPase"/>
</dbReference>
<sequence length="540" mass="58453">MLQLKNVSHTFGDTPVFSGITLDIGPAERLALIGENGSGKTTLLRLMAGLEQAHSGQVTGRARVAYMAQLTELHETTVLDAVTPPALKEARVALDASAAQLDHGREDDALAFVQAEEAYREAGGYLFEGLAAAVLAGLHLHEDMAASTLSGGQKRRLMLAQLLLSPADVYLLDEPTNDLDANGVTWLEHWVQASPAAFVLASHDRAFLNAVTTRTSELERGTLTVYPGAYTEAMTVKAALRSAQERDHAAYQRKRSALQEERQLRQSKARSANQYNHKRARDADKLLAKGKAQNAQNVNAGRARVLERATARLDEAAPPKPFDDRRMISLNLPDVTSGPTDVLTVRNLQVAWGDQVILKNVHLNVRRGERIVLTGVNGSGKSSLLAALVMGTPNASLHRSGEVRWGTGLTRYTAGQLGEELRCTVTVGEALLAANPMLTPHQLHEVAAQLGVPGGPANAVSHLSGGQRTRLTLARLGVTRAQVLVLDEPTNHLDLQAIEALEGLLLSYPGTVLLATHDRTLMRKVATRRWHLENHQIIDV</sequence>
<feature type="domain" description="ABC transporter" evidence="5">
    <location>
        <begin position="343"/>
        <end position="540"/>
    </location>
</feature>
<feature type="domain" description="ABC transporter" evidence="5">
    <location>
        <begin position="2"/>
        <end position="245"/>
    </location>
</feature>
<protein>
    <submittedName>
        <fullName evidence="6">ABC transporter ATP-binding protein</fullName>
    </submittedName>
</protein>
<keyword evidence="2" id="KW-0547">Nucleotide-binding</keyword>
<dbReference type="EMBL" id="BMPP01000035">
    <property type="protein sequence ID" value="GGK42866.1"/>
    <property type="molecule type" value="Genomic_DNA"/>
</dbReference>
<keyword evidence="7" id="KW-1185">Reference proteome</keyword>
<feature type="region of interest" description="Disordered" evidence="4">
    <location>
        <begin position="248"/>
        <end position="281"/>
    </location>
</feature>
<dbReference type="Proteomes" id="UP000647587">
    <property type="component" value="Unassembled WGS sequence"/>
</dbReference>
<dbReference type="Pfam" id="PF00005">
    <property type="entry name" value="ABC_tran"/>
    <property type="match status" value="2"/>
</dbReference>
<reference evidence="7" key="1">
    <citation type="journal article" date="2019" name="Int. J. Syst. Evol. Microbiol.">
        <title>The Global Catalogue of Microorganisms (GCM) 10K type strain sequencing project: providing services to taxonomists for standard genome sequencing and annotation.</title>
        <authorList>
            <consortium name="The Broad Institute Genomics Platform"/>
            <consortium name="The Broad Institute Genome Sequencing Center for Infectious Disease"/>
            <person name="Wu L."/>
            <person name="Ma J."/>
        </authorList>
    </citation>
    <scope>NUCLEOTIDE SEQUENCE [LARGE SCALE GENOMIC DNA]</scope>
    <source>
        <strain evidence="7">JCM 30331</strain>
    </source>
</reference>
<dbReference type="Gene3D" id="3.40.50.300">
    <property type="entry name" value="P-loop containing nucleotide triphosphate hydrolases"/>
    <property type="match status" value="2"/>
</dbReference>
<evidence type="ECO:0000256" key="3">
    <source>
        <dbReference type="ARBA" id="ARBA00022840"/>
    </source>
</evidence>
<proteinExistence type="predicted"/>
<evidence type="ECO:0000256" key="1">
    <source>
        <dbReference type="ARBA" id="ARBA00022737"/>
    </source>
</evidence>
<keyword evidence="3 6" id="KW-0067">ATP-binding</keyword>
<dbReference type="PANTHER" id="PTHR19211:SF123">
    <property type="entry name" value="ABC TRANSPORTER"/>
    <property type="match status" value="1"/>
</dbReference>
<dbReference type="InterPro" id="IPR003593">
    <property type="entry name" value="AAA+_ATPase"/>
</dbReference>
<dbReference type="PROSITE" id="PS00211">
    <property type="entry name" value="ABC_TRANSPORTER_1"/>
    <property type="match status" value="1"/>
</dbReference>
<dbReference type="CDD" id="cd03221">
    <property type="entry name" value="ABCF_EF-3"/>
    <property type="match status" value="2"/>
</dbReference>
<dbReference type="SUPFAM" id="SSF52540">
    <property type="entry name" value="P-loop containing nucleoside triphosphate hydrolases"/>
    <property type="match status" value="2"/>
</dbReference>
<dbReference type="InterPro" id="IPR003439">
    <property type="entry name" value="ABC_transporter-like_ATP-bd"/>
</dbReference>
<evidence type="ECO:0000256" key="2">
    <source>
        <dbReference type="ARBA" id="ARBA00022741"/>
    </source>
</evidence>
<organism evidence="6 7">
    <name type="scientific">Deinococcus malanensis</name>
    <dbReference type="NCBI Taxonomy" id="1706855"/>
    <lineage>
        <taxon>Bacteria</taxon>
        <taxon>Thermotogati</taxon>
        <taxon>Deinococcota</taxon>
        <taxon>Deinococci</taxon>
        <taxon>Deinococcales</taxon>
        <taxon>Deinococcaceae</taxon>
        <taxon>Deinococcus</taxon>
    </lineage>
</organism>
<evidence type="ECO:0000259" key="5">
    <source>
        <dbReference type="PROSITE" id="PS50893"/>
    </source>
</evidence>
<keyword evidence="1" id="KW-0677">Repeat</keyword>
<evidence type="ECO:0000313" key="7">
    <source>
        <dbReference type="Proteomes" id="UP000647587"/>
    </source>
</evidence>
<dbReference type="InterPro" id="IPR050611">
    <property type="entry name" value="ABCF"/>
</dbReference>
<dbReference type="RefSeq" id="WP_189012104.1">
    <property type="nucleotide sequence ID" value="NZ_BMPP01000035.1"/>
</dbReference>
<dbReference type="PANTHER" id="PTHR19211">
    <property type="entry name" value="ATP-BINDING TRANSPORT PROTEIN-RELATED"/>
    <property type="match status" value="1"/>
</dbReference>
<name>A0ABQ2F1X0_9DEIO</name>
<dbReference type="PROSITE" id="PS50893">
    <property type="entry name" value="ABC_TRANSPORTER_2"/>
    <property type="match status" value="2"/>
</dbReference>
<gene>
    <name evidence="6" type="ORF">GCM10008955_40820</name>
</gene>